<evidence type="ECO:0000256" key="3">
    <source>
        <dbReference type="PROSITE-ProRule" id="PRU00169"/>
    </source>
</evidence>
<feature type="compositionally biased region" description="Low complexity" evidence="4">
    <location>
        <begin position="82"/>
        <end position="100"/>
    </location>
</feature>
<feature type="compositionally biased region" description="Gly residues" evidence="4">
    <location>
        <begin position="410"/>
        <end position="434"/>
    </location>
</feature>
<evidence type="ECO:0000256" key="1">
    <source>
        <dbReference type="ARBA" id="ARBA00022553"/>
    </source>
</evidence>
<comment type="caution">
    <text evidence="6">The sequence shown here is derived from an EMBL/GenBank/DDBJ whole genome shotgun (WGS) entry which is preliminary data.</text>
</comment>
<feature type="region of interest" description="Disordered" evidence="4">
    <location>
        <begin position="400"/>
        <end position="435"/>
    </location>
</feature>
<dbReference type="Pfam" id="PF00072">
    <property type="entry name" value="Response_reg"/>
    <property type="match status" value="1"/>
</dbReference>
<feature type="domain" description="Response regulatory" evidence="5">
    <location>
        <begin position="196"/>
        <end position="383"/>
    </location>
</feature>
<proteinExistence type="predicted"/>
<feature type="compositionally biased region" description="Polar residues" evidence="4">
    <location>
        <begin position="20"/>
        <end position="29"/>
    </location>
</feature>
<dbReference type="EMBL" id="JAAAHY010002290">
    <property type="protein sequence ID" value="KAF9944834.1"/>
    <property type="molecule type" value="Genomic_DNA"/>
</dbReference>
<evidence type="ECO:0000313" key="7">
    <source>
        <dbReference type="Proteomes" id="UP000738359"/>
    </source>
</evidence>
<dbReference type="SMART" id="SM00448">
    <property type="entry name" value="REC"/>
    <property type="match status" value="1"/>
</dbReference>
<evidence type="ECO:0000256" key="4">
    <source>
        <dbReference type="SAM" id="MobiDB-lite"/>
    </source>
</evidence>
<accession>A0A9P6LVP6</accession>
<organism evidence="6 7">
    <name type="scientific">Mortierella alpina</name>
    <name type="common">Oleaginous fungus</name>
    <name type="synonym">Mortierella renispora</name>
    <dbReference type="NCBI Taxonomy" id="64518"/>
    <lineage>
        <taxon>Eukaryota</taxon>
        <taxon>Fungi</taxon>
        <taxon>Fungi incertae sedis</taxon>
        <taxon>Mucoromycota</taxon>
        <taxon>Mortierellomycotina</taxon>
        <taxon>Mortierellomycetes</taxon>
        <taxon>Mortierellales</taxon>
        <taxon>Mortierellaceae</taxon>
        <taxon>Mortierella</taxon>
    </lineage>
</organism>
<feature type="region of interest" description="Disordered" evidence="4">
    <location>
        <begin position="495"/>
        <end position="541"/>
    </location>
</feature>
<keyword evidence="7" id="KW-1185">Reference proteome</keyword>
<feature type="modified residue" description="4-aspartylphosphate" evidence="3">
    <location>
        <position position="245"/>
    </location>
</feature>
<protein>
    <submittedName>
        <fullName evidence="6">Ssk1 response regulator receiver</fullName>
    </submittedName>
</protein>
<dbReference type="Gene3D" id="3.40.50.2300">
    <property type="match status" value="1"/>
</dbReference>
<dbReference type="AlphaFoldDB" id="A0A9P6LVP6"/>
<name>A0A9P6LVP6_MORAP</name>
<dbReference type="InterPro" id="IPR011006">
    <property type="entry name" value="CheY-like_superfamily"/>
</dbReference>
<evidence type="ECO:0000313" key="6">
    <source>
        <dbReference type="EMBL" id="KAF9944834.1"/>
    </source>
</evidence>
<evidence type="ECO:0000256" key="2">
    <source>
        <dbReference type="ARBA" id="ARBA00023012"/>
    </source>
</evidence>
<dbReference type="PANTHER" id="PTHR45339:SF1">
    <property type="entry name" value="HYBRID SIGNAL TRANSDUCTION HISTIDINE KINASE J"/>
    <property type="match status" value="1"/>
</dbReference>
<feature type="compositionally biased region" description="Low complexity" evidence="4">
    <location>
        <begin position="510"/>
        <end position="523"/>
    </location>
</feature>
<keyword evidence="1 3" id="KW-0597">Phosphoprotein</keyword>
<evidence type="ECO:0000259" key="5">
    <source>
        <dbReference type="PROSITE" id="PS50110"/>
    </source>
</evidence>
<dbReference type="SUPFAM" id="SSF52172">
    <property type="entry name" value="CheY-like"/>
    <property type="match status" value="2"/>
</dbReference>
<reference evidence="6" key="1">
    <citation type="journal article" date="2020" name="Fungal Divers.">
        <title>Resolving the Mortierellaceae phylogeny through synthesis of multi-gene phylogenetics and phylogenomics.</title>
        <authorList>
            <person name="Vandepol N."/>
            <person name="Liber J."/>
            <person name="Desiro A."/>
            <person name="Na H."/>
            <person name="Kennedy M."/>
            <person name="Barry K."/>
            <person name="Grigoriev I.V."/>
            <person name="Miller A.N."/>
            <person name="O'Donnell K."/>
            <person name="Stajich J.E."/>
            <person name="Bonito G."/>
        </authorList>
    </citation>
    <scope>NUCLEOTIDE SEQUENCE</scope>
    <source>
        <strain evidence="6">CK1249</strain>
    </source>
</reference>
<dbReference type="InterPro" id="IPR001789">
    <property type="entry name" value="Sig_transdc_resp-reg_receiver"/>
</dbReference>
<dbReference type="Proteomes" id="UP000738359">
    <property type="component" value="Unassembled WGS sequence"/>
</dbReference>
<gene>
    <name evidence="6" type="primary">SSK1_1</name>
    <name evidence="6" type="ORF">BGZ70_004287</name>
</gene>
<keyword evidence="2" id="KW-0902">Two-component regulatory system</keyword>
<feature type="compositionally biased region" description="Polar residues" evidence="4">
    <location>
        <begin position="106"/>
        <end position="120"/>
    </location>
</feature>
<dbReference type="CDD" id="cd17546">
    <property type="entry name" value="REC_hyHK_CKI1_RcsC-like"/>
    <property type="match status" value="1"/>
</dbReference>
<dbReference type="PROSITE" id="PS50110">
    <property type="entry name" value="RESPONSE_REGULATORY"/>
    <property type="match status" value="1"/>
</dbReference>
<feature type="compositionally biased region" description="Low complexity" evidence="4">
    <location>
        <begin position="312"/>
        <end position="325"/>
    </location>
</feature>
<feature type="compositionally biased region" description="Low complexity" evidence="4">
    <location>
        <begin position="61"/>
        <end position="74"/>
    </location>
</feature>
<dbReference type="OrthoDB" id="21225at2759"/>
<feature type="region of interest" description="Disordered" evidence="4">
    <location>
        <begin position="1"/>
        <end position="181"/>
    </location>
</feature>
<dbReference type="PANTHER" id="PTHR45339">
    <property type="entry name" value="HYBRID SIGNAL TRANSDUCTION HISTIDINE KINASE J"/>
    <property type="match status" value="1"/>
</dbReference>
<dbReference type="GO" id="GO:0000160">
    <property type="term" value="P:phosphorelay signal transduction system"/>
    <property type="evidence" value="ECO:0007669"/>
    <property type="project" value="UniProtKB-KW"/>
</dbReference>
<feature type="region of interest" description="Disordered" evidence="4">
    <location>
        <begin position="312"/>
        <end position="333"/>
    </location>
</feature>
<sequence length="568" mass="57228">MYAAQRSSETAPPTTPAANASLTRLNNQFLRPAGARSPAGTPPLITHASGLLFSPPQARHPMNSSMNSGMSSPMPQRPDPVALRANSSGAAGSLNSNNLSVDSHKANTSTPLGTSCTSPLPSSPGPHSRQGPSLAMGGNNHAVSSPPPVESSNEIPVARTRSGAPSVGRKVKEASKTSSPSTVKSGVVERVSPLVNVLIVEDNPINQMILIKFMRQRKIKYDLACNGKEAVDKWRVGGFHLVLMDIQMPVMDGIEATREIRRLEKAQKIGVFSTDKPNSVGNSIQAGLLAASAAATAAAAASILTADNSLATTPGSSATPSSNATLTASSPASPFRSPVIIVALTAEAESADSRNTALLAGCNDYITKPIDFAWLERKIVDWGCMQALIDVDAWKEWKRDLDGTSPGSPGRSGGPSAVGGGSLGGGGGGGGGGVSSSQVAALKKTLANAGSVTRANLKRPSISARSIKGSKAQAAAAVAAAAAAKSAEAAAALVEKEKEKNGGETVAQGASSSLPTASSTSATGPEVKPDSELLGAGAGADEGGKVTALAAESSAAAATEAKSLSSVP</sequence>